<proteinExistence type="predicted"/>
<evidence type="ECO:0000313" key="1">
    <source>
        <dbReference type="EMBL" id="HDS10677.1"/>
    </source>
</evidence>
<accession>A0A7C1E050</accession>
<name>A0A7C1E050_9CREN</name>
<reference evidence="1" key="1">
    <citation type="journal article" date="2020" name="mSystems">
        <title>Genome- and Community-Level Interaction Insights into Carbon Utilization and Element Cycling Functions of Hydrothermarchaeota in Hydrothermal Sediment.</title>
        <authorList>
            <person name="Zhou Z."/>
            <person name="Liu Y."/>
            <person name="Xu W."/>
            <person name="Pan J."/>
            <person name="Luo Z.H."/>
            <person name="Li M."/>
        </authorList>
    </citation>
    <scope>NUCLEOTIDE SEQUENCE [LARGE SCALE GENOMIC DNA]</scope>
    <source>
        <strain evidence="1">SpSt-123</strain>
    </source>
</reference>
<comment type="caution">
    <text evidence="1">The sequence shown here is derived from an EMBL/GenBank/DDBJ whole genome shotgun (WGS) entry which is preliminary data.</text>
</comment>
<gene>
    <name evidence="1" type="ORF">ENO04_03550</name>
</gene>
<dbReference type="EMBL" id="DSDY01000112">
    <property type="protein sequence ID" value="HDS10677.1"/>
    <property type="molecule type" value="Genomic_DNA"/>
</dbReference>
<sequence length="79" mass="8834">MSIGKIKGANAHGHLGWVTVRCRICARLEDYTRAVIYVCPECMKKIPAYYCSSCAKVLHYKCPYCKTPLVTLSSFLSGK</sequence>
<protein>
    <submittedName>
        <fullName evidence="1">Uncharacterized protein</fullName>
    </submittedName>
</protein>
<organism evidence="1">
    <name type="scientific">Fervidicoccus fontis</name>
    <dbReference type="NCBI Taxonomy" id="683846"/>
    <lineage>
        <taxon>Archaea</taxon>
        <taxon>Thermoproteota</taxon>
        <taxon>Thermoprotei</taxon>
        <taxon>Fervidicoccales</taxon>
        <taxon>Fervidicoccaceae</taxon>
        <taxon>Fervidicoccus</taxon>
    </lineage>
</organism>
<dbReference type="AlphaFoldDB" id="A0A7C1E050"/>